<evidence type="ECO:0000313" key="4">
    <source>
        <dbReference type="Proteomes" id="UP001172681"/>
    </source>
</evidence>
<keyword evidence="2" id="KW-0472">Membrane</keyword>
<dbReference type="EMBL" id="JAPDRN010000008">
    <property type="protein sequence ID" value="KAJ9643202.1"/>
    <property type="molecule type" value="Genomic_DNA"/>
</dbReference>
<name>A0AA38YBN3_9EURO</name>
<protein>
    <submittedName>
        <fullName evidence="3">Uncharacterized protein</fullName>
    </submittedName>
</protein>
<keyword evidence="2" id="KW-1133">Transmembrane helix</keyword>
<dbReference type="Proteomes" id="UP001172681">
    <property type="component" value="Unassembled WGS sequence"/>
</dbReference>
<accession>A0AA38YBN3</accession>
<reference evidence="3" key="1">
    <citation type="submission" date="2022-10" db="EMBL/GenBank/DDBJ databases">
        <title>Culturing micro-colonial fungi from biological soil crusts in the Mojave desert and describing Neophaeococcomyces mojavensis, and introducing the new genera and species Taxawa tesnikishii.</title>
        <authorList>
            <person name="Kurbessoian T."/>
            <person name="Stajich J.E."/>
        </authorList>
    </citation>
    <scope>NUCLEOTIDE SEQUENCE</scope>
    <source>
        <strain evidence="3">TK_35</strain>
    </source>
</reference>
<evidence type="ECO:0000256" key="1">
    <source>
        <dbReference type="SAM" id="MobiDB-lite"/>
    </source>
</evidence>
<keyword evidence="2" id="KW-0812">Transmembrane</keyword>
<sequence length="682" mass="73767">MDARGLGVHLAWILSPSDACLKEKAQARATTNSDETYAPIGRHPRTPSNDAVVYYSTAAALLIAPLIATIIWLSTNHNNWGKDHWSFVHSATIGGRLTQPGAKAIDVLCSAFLAPLILAGFNAVWFSCARVATINEKDTSAQGVPLACLVEVSSTTGGSYDILKLSTLLGPRTRRLICLSLLVIFSALAKSAFGNVIAYEAFNEDAAGQDTTLRMLSDAQLAVPSSFVSTTFAGMWGFNTQQRSSFANQFSGMLTGLSISNSTPLLTDDKAYLLNNVTTASLALPSTVQALHAVPASRWSVSCKPFAPDTFMVQQMGEKSVQFTMTRGETDLLSGNYPGDIALMQNAYNEDYPFMAFPYNGTSAFLGYAGSFNLSNETYSSPYGDIVPKAFNMTASGFNGTKQIMSVWGMECQIHRQNGTVELLRSANGDWKRSLASVNMSEEKTLYQPLRMQQLQLNLNYQAPDVTIPGLAPALARSADPCYDATITGTECTASPTGTDGTSGTTSRTTDYETLALNFLYASAETERMAYEVASTNSTRDQPDFFIDVADTSQILRYRITYVPVILFVGIACMFVAAGITLALVAMSWSSTSGRSFRQVNGLRLLVDVLAGLKQDEVVSRPQFSTTLEGTSLQNDDDESKTRYEDLKTSSDAELQTWASGCRVRYIEDSGGVGLERLPAPS</sequence>
<organism evidence="3 4">
    <name type="scientific">Knufia peltigerae</name>
    <dbReference type="NCBI Taxonomy" id="1002370"/>
    <lineage>
        <taxon>Eukaryota</taxon>
        <taxon>Fungi</taxon>
        <taxon>Dikarya</taxon>
        <taxon>Ascomycota</taxon>
        <taxon>Pezizomycotina</taxon>
        <taxon>Eurotiomycetes</taxon>
        <taxon>Chaetothyriomycetidae</taxon>
        <taxon>Chaetothyriales</taxon>
        <taxon>Trichomeriaceae</taxon>
        <taxon>Knufia</taxon>
    </lineage>
</organism>
<keyword evidence="4" id="KW-1185">Reference proteome</keyword>
<comment type="caution">
    <text evidence="3">The sequence shown here is derived from an EMBL/GenBank/DDBJ whole genome shotgun (WGS) entry which is preliminary data.</text>
</comment>
<feature type="transmembrane region" description="Helical" evidence="2">
    <location>
        <begin position="52"/>
        <end position="73"/>
    </location>
</feature>
<feature type="transmembrane region" description="Helical" evidence="2">
    <location>
        <begin position="219"/>
        <end position="238"/>
    </location>
</feature>
<gene>
    <name evidence="3" type="ORF">H2204_002097</name>
</gene>
<feature type="region of interest" description="Disordered" evidence="1">
    <location>
        <begin position="629"/>
        <end position="648"/>
    </location>
</feature>
<proteinExistence type="predicted"/>
<evidence type="ECO:0000313" key="3">
    <source>
        <dbReference type="EMBL" id="KAJ9643202.1"/>
    </source>
</evidence>
<feature type="transmembrane region" description="Helical" evidence="2">
    <location>
        <begin position="176"/>
        <end position="199"/>
    </location>
</feature>
<evidence type="ECO:0000256" key="2">
    <source>
        <dbReference type="SAM" id="Phobius"/>
    </source>
</evidence>
<dbReference type="AlphaFoldDB" id="A0AA38YBN3"/>
<feature type="transmembrane region" description="Helical" evidence="2">
    <location>
        <begin position="565"/>
        <end position="589"/>
    </location>
</feature>